<comment type="caution">
    <text evidence="2">The sequence shown here is derived from an EMBL/GenBank/DDBJ whole genome shotgun (WGS) entry which is preliminary data.</text>
</comment>
<feature type="compositionally biased region" description="Low complexity" evidence="1">
    <location>
        <begin position="91"/>
        <end position="107"/>
    </location>
</feature>
<name>A0AAD9QRD4_ACRCE</name>
<evidence type="ECO:0000256" key="1">
    <source>
        <dbReference type="SAM" id="MobiDB-lite"/>
    </source>
</evidence>
<keyword evidence="3" id="KW-1185">Reference proteome</keyword>
<feature type="region of interest" description="Disordered" evidence="1">
    <location>
        <begin position="35"/>
        <end position="118"/>
    </location>
</feature>
<accession>A0AAD9QRD4</accession>
<reference evidence="2" key="1">
    <citation type="journal article" date="2023" name="G3 (Bethesda)">
        <title>Whole genome assembly and annotation of the endangered Caribbean coral Acropora cervicornis.</title>
        <authorList>
            <person name="Selwyn J.D."/>
            <person name="Vollmer S.V."/>
        </authorList>
    </citation>
    <scope>NUCLEOTIDE SEQUENCE</scope>
    <source>
        <strain evidence="2">K2</strain>
    </source>
</reference>
<dbReference type="AlphaFoldDB" id="A0AAD9QRD4"/>
<dbReference type="SUPFAM" id="SSF56219">
    <property type="entry name" value="DNase I-like"/>
    <property type="match status" value="1"/>
</dbReference>
<dbReference type="Proteomes" id="UP001249851">
    <property type="component" value="Unassembled WGS sequence"/>
</dbReference>
<feature type="non-terminal residue" evidence="2">
    <location>
        <position position="1"/>
    </location>
</feature>
<feature type="compositionally biased region" description="Polar residues" evidence="1">
    <location>
        <begin position="73"/>
        <end position="85"/>
    </location>
</feature>
<gene>
    <name evidence="2" type="ORF">P5673_010293</name>
</gene>
<reference evidence="2" key="2">
    <citation type="journal article" date="2023" name="Science">
        <title>Genomic signatures of disease resistance in endangered staghorn corals.</title>
        <authorList>
            <person name="Vollmer S.V."/>
            <person name="Selwyn J.D."/>
            <person name="Despard B.A."/>
            <person name="Roesel C.L."/>
        </authorList>
    </citation>
    <scope>NUCLEOTIDE SEQUENCE</scope>
    <source>
        <strain evidence="2">K2</strain>
    </source>
</reference>
<evidence type="ECO:0000313" key="3">
    <source>
        <dbReference type="Proteomes" id="UP001249851"/>
    </source>
</evidence>
<evidence type="ECO:0000313" key="2">
    <source>
        <dbReference type="EMBL" id="KAK2565976.1"/>
    </source>
</evidence>
<dbReference type="InterPro" id="IPR036691">
    <property type="entry name" value="Endo/exonu/phosph_ase_sf"/>
</dbReference>
<protein>
    <submittedName>
        <fullName evidence="2">Transposon TX1 uncharacterized 149 kDa protein</fullName>
    </submittedName>
</protein>
<sequence>MSVFLVGRHCPFSSACSTDCGGDCRGGGNRGFGTTPFDLTASEDNMEPLPLSWADASEPASQPAATVPCSRDVSASSPPTQSQPLYSHVMQSLPSSNDKSSLSSRSSQRPHKHISESLSNNPSFYQDLSWQWNGGFFYCPAVGRQGGVITLISKDFCGCVRFFRGVEMLMACYKINIVNIYAPTNLAERKIFFENLHGFFFTADCIALGGDFNCYESDNDKLGGNVVLAEYLSRFRSAIAFIDAWRKLHRRARSFTWFNSDHSIASRLDKFFVSKNIGDKLISASVVPFPLSDHDLINLHIDL</sequence>
<dbReference type="Gene3D" id="3.60.10.10">
    <property type="entry name" value="Endonuclease/exonuclease/phosphatase"/>
    <property type="match status" value="1"/>
</dbReference>
<dbReference type="EMBL" id="JARQWQ010000018">
    <property type="protein sequence ID" value="KAK2565976.1"/>
    <property type="molecule type" value="Genomic_DNA"/>
</dbReference>
<proteinExistence type="predicted"/>
<organism evidence="2 3">
    <name type="scientific">Acropora cervicornis</name>
    <name type="common">Staghorn coral</name>
    <dbReference type="NCBI Taxonomy" id="6130"/>
    <lineage>
        <taxon>Eukaryota</taxon>
        <taxon>Metazoa</taxon>
        <taxon>Cnidaria</taxon>
        <taxon>Anthozoa</taxon>
        <taxon>Hexacorallia</taxon>
        <taxon>Scleractinia</taxon>
        <taxon>Astrocoeniina</taxon>
        <taxon>Acroporidae</taxon>
        <taxon>Acropora</taxon>
    </lineage>
</organism>